<dbReference type="EMBL" id="CAACVS010000302">
    <property type="protein sequence ID" value="VEU40737.1"/>
    <property type="molecule type" value="Genomic_DNA"/>
</dbReference>
<dbReference type="PANTHER" id="PTHR47942:SF63">
    <property type="entry name" value="PENTATRICOPEPTIDE REPEAT-CONTAINING PROTEIN"/>
    <property type="match status" value="1"/>
</dbReference>
<keyword evidence="5" id="KW-1185">Reference proteome</keyword>
<reference evidence="4 5" key="1">
    <citation type="submission" date="2019-01" db="EMBL/GenBank/DDBJ databases">
        <authorList>
            <person name="Ferrante I. M."/>
        </authorList>
    </citation>
    <scope>NUCLEOTIDE SEQUENCE [LARGE SCALE GENOMIC DNA]</scope>
    <source>
        <strain evidence="4 5">B856</strain>
    </source>
</reference>
<organism evidence="4 5">
    <name type="scientific">Pseudo-nitzschia multistriata</name>
    <dbReference type="NCBI Taxonomy" id="183589"/>
    <lineage>
        <taxon>Eukaryota</taxon>
        <taxon>Sar</taxon>
        <taxon>Stramenopiles</taxon>
        <taxon>Ochrophyta</taxon>
        <taxon>Bacillariophyta</taxon>
        <taxon>Bacillariophyceae</taxon>
        <taxon>Bacillariophycidae</taxon>
        <taxon>Bacillariales</taxon>
        <taxon>Bacillariaceae</taxon>
        <taxon>Pseudo-nitzschia</taxon>
    </lineage>
</organism>
<dbReference type="Pfam" id="PF13812">
    <property type="entry name" value="PPR_3"/>
    <property type="match status" value="1"/>
</dbReference>
<dbReference type="OrthoDB" id="185373at2759"/>
<dbReference type="Gene3D" id="1.25.40.10">
    <property type="entry name" value="Tetratricopeptide repeat domain"/>
    <property type="match status" value="1"/>
</dbReference>
<feature type="signal peptide" evidence="3">
    <location>
        <begin position="1"/>
        <end position="22"/>
    </location>
</feature>
<dbReference type="AlphaFoldDB" id="A0A448ZFB2"/>
<dbReference type="InterPro" id="IPR011990">
    <property type="entry name" value="TPR-like_helical_dom_sf"/>
</dbReference>
<evidence type="ECO:0000256" key="2">
    <source>
        <dbReference type="SAM" id="MobiDB-lite"/>
    </source>
</evidence>
<gene>
    <name evidence="4" type="ORF">PSNMU_V1.4_AUG-EV-PASAV3_0076370</name>
</gene>
<evidence type="ECO:0008006" key="6">
    <source>
        <dbReference type="Google" id="ProtNLM"/>
    </source>
</evidence>
<dbReference type="InterPro" id="IPR051222">
    <property type="entry name" value="PPR/CCM1_RNA-binding"/>
</dbReference>
<sequence length="653" mass="73128">MTIMPWTSLQLLVAVTVHLATGFVQFSPNDRNPTDVRIGKSSPLYATIANSTTEIMTQGVHRRKETIKKHTFKGDINRAYRNGKPKGPVKNENHRRTTTSPTIQKVKASPQFRNGNNGKKKTSNRNHKRKKTSKEHQFQWLHWVYKQWVDTSPGDLTDENVLKQMMAAIPRWSKRKSPEAAKRAEEILERLIRESLAGNPHMRTNATTSTTSESAEASSPSMMLTVSDFNAAMDAYGKIGDPAGVQRILRRMEALRISSIEDFSDLQPDEFSMSTLATAWAKSYSDEAAQKAEAIIQYMDLKGLIPNTITYNSILHAIAVGNECDRALKAEDIVQRMKQRHEEKGEDCQPDVYTYQSLIQAWSRTSLPGAPQKAEQILQFMDDESSSGKKNCHRLAPNAYCFTTVIHTWARSSEKHRARKAYQLLNVMTRRYHDAKRNFERKNTKRTKSMYKALEPNVKTFTSVLNACARPASDSEKADAFAIAQLTMAELSVGTYGKPNFLSFAAYLSVCGTALEVGPERDAEVQRTFENCVKAGEVAQIVLEKLHSAASPELLHELIGAYLDDGGHFALPKHWTKSIKGERPGGNTFVKAELYEEEASKISKASQQRLEDVSKFGGTSSIYSESNIDVVGKGDELISWSNDEFSWGANTGK</sequence>
<dbReference type="InterPro" id="IPR002885">
    <property type="entry name" value="PPR_rpt"/>
</dbReference>
<feature type="compositionally biased region" description="Basic residues" evidence="2">
    <location>
        <begin position="118"/>
        <end position="133"/>
    </location>
</feature>
<evidence type="ECO:0000313" key="4">
    <source>
        <dbReference type="EMBL" id="VEU40737.1"/>
    </source>
</evidence>
<dbReference type="PANTHER" id="PTHR47942">
    <property type="entry name" value="TETRATRICOPEPTIDE REPEAT (TPR)-LIKE SUPERFAMILY PROTEIN-RELATED"/>
    <property type="match status" value="1"/>
</dbReference>
<keyword evidence="1" id="KW-0677">Repeat</keyword>
<feature type="region of interest" description="Disordered" evidence="2">
    <location>
        <begin position="197"/>
        <end position="220"/>
    </location>
</feature>
<evidence type="ECO:0000313" key="5">
    <source>
        <dbReference type="Proteomes" id="UP000291116"/>
    </source>
</evidence>
<accession>A0A448ZFB2</accession>
<feature type="region of interest" description="Disordered" evidence="2">
    <location>
        <begin position="77"/>
        <end position="135"/>
    </location>
</feature>
<keyword evidence="3" id="KW-0732">Signal</keyword>
<evidence type="ECO:0000256" key="1">
    <source>
        <dbReference type="ARBA" id="ARBA00022737"/>
    </source>
</evidence>
<evidence type="ECO:0000256" key="3">
    <source>
        <dbReference type="SAM" id="SignalP"/>
    </source>
</evidence>
<name>A0A448ZFB2_9STRA</name>
<feature type="compositionally biased region" description="Low complexity" evidence="2">
    <location>
        <begin position="204"/>
        <end position="219"/>
    </location>
</feature>
<dbReference type="Proteomes" id="UP000291116">
    <property type="component" value="Unassembled WGS sequence"/>
</dbReference>
<proteinExistence type="predicted"/>
<protein>
    <recommendedName>
        <fullName evidence="6">Pentacotripeptide-repeat region of PRORP domain-containing protein</fullName>
    </recommendedName>
</protein>
<feature type="chain" id="PRO_5019495474" description="Pentacotripeptide-repeat region of PRORP domain-containing protein" evidence="3">
    <location>
        <begin position="23"/>
        <end position="653"/>
    </location>
</feature>